<evidence type="ECO:0000313" key="1">
    <source>
        <dbReference type="EMBL" id="ELS54707.1"/>
    </source>
</evidence>
<dbReference type="Proteomes" id="UP000011205">
    <property type="component" value="Unassembled WGS sequence"/>
</dbReference>
<protein>
    <submittedName>
        <fullName evidence="1">Putative DNA-binding protein</fullName>
    </submittedName>
</protein>
<dbReference type="EMBL" id="AMLP01000129">
    <property type="protein sequence ID" value="ELS54707.1"/>
    <property type="molecule type" value="Genomic_DNA"/>
</dbReference>
<accession>L8PH64</accession>
<evidence type="ECO:0000313" key="2">
    <source>
        <dbReference type="Proteomes" id="UP000011205"/>
    </source>
</evidence>
<sequence>MTAMAGRTEIERPSGDLGRRLATRRARLGLSRQETAPSYLRHLEEHPGAAPHRGALLSLAAVLQTTVSELSGGATDLPRGLEQAARAPEFTELSTDACVSLLSTHGTGRIAVPTPSGPVVVPVNYSVVDGAIIYRTALGTTPSLASGRQVAFEVDRIDDAFSRGWSVLVRGPARTVTDPDEVRRLAECAHSRPWVGGERQLWVRVEPQAVTGRRIAV</sequence>
<dbReference type="SUPFAM" id="SSF50475">
    <property type="entry name" value="FMN-binding split barrel"/>
    <property type="match status" value="1"/>
</dbReference>
<dbReference type="InterPro" id="IPR024747">
    <property type="entry name" value="Pyridox_Oxase-rel"/>
</dbReference>
<dbReference type="Gene3D" id="2.30.110.10">
    <property type="entry name" value="Electron Transport, Fmn-binding Protein, Chain A"/>
    <property type="match status" value="1"/>
</dbReference>
<gene>
    <name evidence="1" type="ORF">STVIR_4325</name>
</gene>
<dbReference type="InterPro" id="IPR012349">
    <property type="entry name" value="Split_barrel_FMN-bd"/>
</dbReference>
<proteinExistence type="predicted"/>
<dbReference type="Pfam" id="PF12900">
    <property type="entry name" value="Pyridox_ox_2"/>
    <property type="match status" value="1"/>
</dbReference>
<dbReference type="GO" id="GO:0003677">
    <property type="term" value="F:DNA binding"/>
    <property type="evidence" value="ECO:0007669"/>
    <property type="project" value="UniProtKB-KW"/>
</dbReference>
<dbReference type="PATRIC" id="fig|1160705.3.peg.4278"/>
<dbReference type="AlphaFoldDB" id="L8PH64"/>
<keyword evidence="1" id="KW-0238">DNA-binding</keyword>
<comment type="caution">
    <text evidence="1">The sequence shown here is derived from an EMBL/GenBank/DDBJ whole genome shotgun (WGS) entry which is preliminary data.</text>
</comment>
<reference evidence="1 2" key="1">
    <citation type="journal article" date="2013" name="Genome Announc.">
        <title>Draft Genome Sequence of Streptomyces viridochromogenes Strain Tu57, Producer of Avilamycin.</title>
        <authorList>
            <person name="Gruning B.A."/>
            <person name="Erxleben A."/>
            <person name="Hahnlein A."/>
            <person name="Gunther S."/>
        </authorList>
    </citation>
    <scope>NUCLEOTIDE SEQUENCE [LARGE SCALE GENOMIC DNA]</scope>
    <source>
        <strain evidence="1 2">Tue57</strain>
    </source>
</reference>
<name>L8PH64_STRVR</name>
<organism evidence="1 2">
    <name type="scientific">Streptomyces viridochromogenes Tue57</name>
    <dbReference type="NCBI Taxonomy" id="1160705"/>
    <lineage>
        <taxon>Bacteria</taxon>
        <taxon>Bacillati</taxon>
        <taxon>Actinomycetota</taxon>
        <taxon>Actinomycetes</taxon>
        <taxon>Kitasatosporales</taxon>
        <taxon>Streptomycetaceae</taxon>
        <taxon>Streptomyces</taxon>
    </lineage>
</organism>